<dbReference type="RefSeq" id="WP_059416201.1">
    <property type="nucleotide sequence ID" value="NZ_DF968221.1"/>
</dbReference>
<feature type="compositionally biased region" description="Basic and acidic residues" evidence="2">
    <location>
        <begin position="251"/>
        <end position="275"/>
    </location>
</feature>
<feature type="region of interest" description="Disordered" evidence="2">
    <location>
        <begin position="238"/>
        <end position="275"/>
    </location>
</feature>
<name>A0A0K8PG88_STRAJ</name>
<dbReference type="PATRIC" id="fig|146537.3.peg.1721"/>
<keyword evidence="3" id="KW-0812">Transmembrane</keyword>
<dbReference type="Proteomes" id="UP000053859">
    <property type="component" value="Unassembled WGS sequence"/>
</dbReference>
<evidence type="ECO:0000313" key="4">
    <source>
        <dbReference type="EMBL" id="GAP46896.1"/>
    </source>
</evidence>
<feature type="transmembrane region" description="Helical" evidence="3">
    <location>
        <begin position="153"/>
        <end position="172"/>
    </location>
</feature>
<reference evidence="4" key="1">
    <citation type="journal article" date="2015" name="Genome Announc.">
        <title>Draft Genome Sequence of Thiostrepton-Producing Streptomyces azureus ATCC 14921.</title>
        <authorList>
            <person name="Sakihara K."/>
            <person name="Maeda J."/>
            <person name="Tashiro K."/>
            <person name="Fujino Y."/>
            <person name="Kuhara S."/>
            <person name="Ohshima T."/>
            <person name="Ogata S."/>
            <person name="Doi K."/>
        </authorList>
    </citation>
    <scope>NUCLEOTIDE SEQUENCE [LARGE SCALE GENOMIC DNA]</scope>
    <source>
        <strain evidence="4">ATCC14921</strain>
    </source>
</reference>
<feature type="region of interest" description="Disordered" evidence="2">
    <location>
        <begin position="350"/>
        <end position="414"/>
    </location>
</feature>
<dbReference type="EMBL" id="DF968221">
    <property type="protein sequence ID" value="GAP46896.1"/>
    <property type="molecule type" value="Genomic_DNA"/>
</dbReference>
<protein>
    <submittedName>
        <fullName evidence="4">SpdB2 protein</fullName>
    </submittedName>
</protein>
<feature type="compositionally biased region" description="Polar residues" evidence="2">
    <location>
        <begin position="355"/>
        <end position="365"/>
    </location>
</feature>
<gene>
    <name evidence="4" type="ORF">SAZU_1633</name>
</gene>
<accession>A0A0K8PG88</accession>
<feature type="transmembrane region" description="Helical" evidence="3">
    <location>
        <begin position="128"/>
        <end position="147"/>
    </location>
</feature>
<feature type="coiled-coil region" evidence="1">
    <location>
        <begin position="20"/>
        <end position="121"/>
    </location>
</feature>
<keyword evidence="3" id="KW-0472">Membrane</keyword>
<organism evidence="4 5">
    <name type="scientific">Streptomyces azureus</name>
    <dbReference type="NCBI Taxonomy" id="146537"/>
    <lineage>
        <taxon>Bacteria</taxon>
        <taxon>Bacillati</taxon>
        <taxon>Actinomycetota</taxon>
        <taxon>Actinomycetes</taxon>
        <taxon>Kitasatosporales</taxon>
        <taxon>Streptomycetaceae</taxon>
        <taxon>Streptomyces</taxon>
    </lineage>
</organism>
<evidence type="ECO:0000256" key="2">
    <source>
        <dbReference type="SAM" id="MobiDB-lite"/>
    </source>
</evidence>
<keyword evidence="1" id="KW-0175">Coiled coil</keyword>
<dbReference type="OrthoDB" id="3869421at2"/>
<evidence type="ECO:0000256" key="3">
    <source>
        <dbReference type="SAM" id="Phobius"/>
    </source>
</evidence>
<proteinExistence type="predicted"/>
<sequence>MTATSFEMVNGQDRFDPVALAEAEAIRTRAAAEAEAARIKAEGEAEAEKIKAAEEARKQRIANDKAEARALEEQAARAARIAKLNRERDEEERAAREAEEKAAAEEKAEAAKAAEVAAAEEQWRQYALRFYAVCSIVALPVQIAAFYNPNALWLMAAPIMLEGGAWVVLKGARAAAVDRRPHWHYRLIAWVLAFIAAAINLWHGLHAFDPATAIGTAFASIAGPGVYDLHEHGQIRKRDGALTRKQRKAQAKAERAEAARQAAEEKRRAADKEAAERAAAEAAEKLAQARAKEFPKVWQHALRLAAALGETTVTEAVWKRAHRDVEGADPSESAEIIRLRNAAEARVEAARQKRSVNGSSQQVASQVPGAKKPRVYNPPARRGKRTKGDVKYAPAARRQAAITAKQTAAKKESQ</sequence>
<dbReference type="AlphaFoldDB" id="A0A0K8PG88"/>
<feature type="transmembrane region" description="Helical" evidence="3">
    <location>
        <begin position="184"/>
        <end position="205"/>
    </location>
</feature>
<feature type="compositionally biased region" description="Low complexity" evidence="2">
    <location>
        <begin position="393"/>
        <end position="407"/>
    </location>
</feature>
<keyword evidence="3" id="KW-1133">Transmembrane helix</keyword>
<evidence type="ECO:0000256" key="1">
    <source>
        <dbReference type="SAM" id="Coils"/>
    </source>
</evidence>
<evidence type="ECO:0000313" key="5">
    <source>
        <dbReference type="Proteomes" id="UP000053859"/>
    </source>
</evidence>
<keyword evidence="5" id="KW-1185">Reference proteome</keyword>